<dbReference type="SUPFAM" id="SSF50475">
    <property type="entry name" value="FMN-binding split barrel"/>
    <property type="match status" value="1"/>
</dbReference>
<dbReference type="Pfam" id="PF10615">
    <property type="entry name" value="DUF2470"/>
    <property type="match status" value="1"/>
</dbReference>
<dbReference type="GO" id="GO:0005737">
    <property type="term" value="C:cytoplasm"/>
    <property type="evidence" value="ECO:0007669"/>
    <property type="project" value="UniProtKB-ARBA"/>
</dbReference>
<organism evidence="3 4">
    <name type="scientific">Methyloradius palustris</name>
    <dbReference type="NCBI Taxonomy" id="2778876"/>
    <lineage>
        <taxon>Bacteria</taxon>
        <taxon>Pseudomonadati</taxon>
        <taxon>Pseudomonadota</taxon>
        <taxon>Betaproteobacteria</taxon>
        <taxon>Nitrosomonadales</taxon>
        <taxon>Methylophilaceae</taxon>
        <taxon>Methyloradius</taxon>
    </lineage>
</organism>
<evidence type="ECO:0000259" key="1">
    <source>
        <dbReference type="Pfam" id="PF10615"/>
    </source>
</evidence>
<gene>
    <name evidence="3" type="ORF">ZMTM_09140</name>
</gene>
<evidence type="ECO:0008006" key="5">
    <source>
        <dbReference type="Google" id="ProtNLM"/>
    </source>
</evidence>
<proteinExistence type="predicted"/>
<dbReference type="RefSeq" id="WP_221765161.1">
    <property type="nucleotide sequence ID" value="NZ_AP024110.1"/>
</dbReference>
<dbReference type="InterPro" id="IPR019595">
    <property type="entry name" value="DUF2470"/>
</dbReference>
<dbReference type="InterPro" id="IPR037119">
    <property type="entry name" value="Haem_oxidase_HugZ-like_sf"/>
</dbReference>
<evidence type="ECO:0000259" key="2">
    <source>
        <dbReference type="Pfam" id="PF13883"/>
    </source>
</evidence>
<dbReference type="PANTHER" id="PTHR13343">
    <property type="entry name" value="CREG1 PROTEIN"/>
    <property type="match status" value="1"/>
</dbReference>
<evidence type="ECO:0000313" key="3">
    <source>
        <dbReference type="EMBL" id="BCM24655.1"/>
    </source>
</evidence>
<evidence type="ECO:0000313" key="4">
    <source>
        <dbReference type="Proteomes" id="UP000826722"/>
    </source>
</evidence>
<keyword evidence="4" id="KW-1185">Reference proteome</keyword>
<dbReference type="PANTHER" id="PTHR13343:SF17">
    <property type="entry name" value="CELLULAR REPRESSOR OF E1A-STIMULATED GENES, ISOFORM A"/>
    <property type="match status" value="1"/>
</dbReference>
<dbReference type="KEGG" id="mpau:ZMTM_09140"/>
<feature type="domain" description="CREG-like beta-barrel" evidence="2">
    <location>
        <begin position="3"/>
        <end position="142"/>
    </location>
</feature>
<dbReference type="InterPro" id="IPR012349">
    <property type="entry name" value="Split_barrel_FMN-bd"/>
</dbReference>
<dbReference type="AlphaFoldDB" id="A0A8D5JL98"/>
<name>A0A8D5JL98_9PROT</name>
<reference evidence="3" key="1">
    <citation type="journal article" date="2021" name="Arch. Microbiol.">
        <title>Methyloradius palustris gen. nov., sp. nov., a methanol-oxidizing bacterium isolated from snow.</title>
        <authorList>
            <person name="Miyadera T."/>
            <person name="Kojima H."/>
            <person name="Fukui M."/>
        </authorList>
    </citation>
    <scope>NUCLEOTIDE SEQUENCE</scope>
    <source>
        <strain evidence="3">Zm11</strain>
    </source>
</reference>
<dbReference type="Gene3D" id="2.30.110.10">
    <property type="entry name" value="Electron Transport, Fmn-binding Protein, Chain A"/>
    <property type="match status" value="1"/>
</dbReference>
<protein>
    <recommendedName>
        <fullName evidence="5">Pyridoxamine 5'-phosphate oxidase</fullName>
    </recommendedName>
</protein>
<accession>A0A8D5JL98</accession>
<dbReference type="EMBL" id="AP024110">
    <property type="protein sequence ID" value="BCM24655.1"/>
    <property type="molecule type" value="Genomic_DNA"/>
</dbReference>
<feature type="domain" description="DUF2470" evidence="1">
    <location>
        <begin position="162"/>
        <end position="236"/>
    </location>
</feature>
<dbReference type="Pfam" id="PF13883">
    <property type="entry name" value="CREG_beta-barrel"/>
    <property type="match status" value="1"/>
</dbReference>
<sequence>MNLANEARQFLRNTRSGMLSTLSTKFPGYPFGSVAPFVLDHNAQPIILISTLAEHTHNIAANSKVSMLVFAGAEDLQANSRLTLIGEATKIDKNDTDLRARYLRYLPQAASYFDMHDFSFYRIQIAHARYIAGFGRMGWVDGAQLSGQELNAEPNQLESQETGIIEHMNADHHENLITYCKHFHGVIASEVTMLGIDCDGFDVDSKDESGKQKILRFHFETPISDANSARKALVAMAQASRN</sequence>
<dbReference type="Proteomes" id="UP000826722">
    <property type="component" value="Chromosome"/>
</dbReference>
<dbReference type="InterPro" id="IPR055343">
    <property type="entry name" value="CREG_beta-barrel"/>
</dbReference>
<dbReference type="Gene3D" id="3.20.180.10">
    <property type="entry name" value="PNP-oxidase-like"/>
    <property type="match status" value="1"/>
</dbReference>